<keyword evidence="6 9" id="KW-0418">Kinase</keyword>
<dbReference type="AlphaFoldDB" id="A0A1I7D2I0"/>
<proteinExistence type="inferred from homology"/>
<dbReference type="RefSeq" id="WP_054783907.1">
    <property type="nucleotide sequence ID" value="NZ_FPBD01000007.1"/>
</dbReference>
<dbReference type="PANTHER" id="PTHR21060">
    <property type="entry name" value="ACETATE KINASE"/>
    <property type="match status" value="1"/>
</dbReference>
<dbReference type="PANTHER" id="PTHR21060:SF21">
    <property type="entry name" value="ACETATE KINASE"/>
    <property type="match status" value="1"/>
</dbReference>
<dbReference type="GO" id="GO:0005524">
    <property type="term" value="F:ATP binding"/>
    <property type="evidence" value="ECO:0007669"/>
    <property type="project" value="UniProtKB-KW"/>
</dbReference>
<keyword evidence="12" id="KW-1185">Reference proteome</keyword>
<feature type="active site" description="Proton donor/acceptor" evidence="9">
    <location>
        <position position="143"/>
    </location>
</feature>
<dbReference type="InterPro" id="IPR023865">
    <property type="entry name" value="Aliphatic_acid_kinase_CS"/>
</dbReference>
<feature type="binding site" evidence="9">
    <location>
        <position position="370"/>
    </location>
    <ligand>
        <name>Mg(2+)</name>
        <dbReference type="ChEBI" id="CHEBI:18420"/>
    </ligand>
</feature>
<keyword evidence="4 9" id="KW-0479">Metal-binding</keyword>
<comment type="function">
    <text evidence="9">Catalyzes the formation of acetyl phosphate from acetate and ATP. Can also catalyze the reverse reaction.</text>
</comment>
<keyword evidence="5 9" id="KW-0547">Nucleotide-binding</keyword>
<keyword evidence="3 9" id="KW-0808">Transferase</keyword>
<evidence type="ECO:0000256" key="6">
    <source>
        <dbReference type="ARBA" id="ARBA00022777"/>
    </source>
</evidence>
<comment type="subcellular location">
    <subcellularLocation>
        <location evidence="9">Cytoplasm</location>
    </subcellularLocation>
</comment>
<evidence type="ECO:0000313" key="12">
    <source>
        <dbReference type="Proteomes" id="UP000183371"/>
    </source>
</evidence>
<feature type="binding site" evidence="9">
    <location>
        <position position="8"/>
    </location>
    <ligand>
        <name>Mg(2+)</name>
        <dbReference type="ChEBI" id="CHEBI:18420"/>
    </ligand>
</feature>
<comment type="catalytic activity">
    <reaction evidence="9">
        <text>acetate + ATP = acetyl phosphate + ADP</text>
        <dbReference type="Rhea" id="RHEA:11352"/>
        <dbReference type="ChEBI" id="CHEBI:22191"/>
        <dbReference type="ChEBI" id="CHEBI:30089"/>
        <dbReference type="ChEBI" id="CHEBI:30616"/>
        <dbReference type="ChEBI" id="CHEBI:456216"/>
        <dbReference type="EC" id="2.7.2.1"/>
    </reaction>
</comment>
<sequence length="386" mass="42280">MSFYFTLNTGSSSVKFALYKAATEPELFISGIIERLGPHARLKMQTASEQIVEDLGHVDHAGAVASIFTRVEPHLKGKSVVGIGHRIVHGGNAFYKPTELTSEVVQELEQLIPLAPLHQPYSLATIRAAKQVFPGVLQIGCFDTAFHAGHTFPNDAFAIPRHFYEEGVRRYGFHGLSFDYICSELRREYPDIANGRLVIAHLGNGASMCAVEEGRSINASTSFSAVDGLPMGTRCGRLDPGVMLYLMQEKELSPEEIESIIYRRSGLLGLSEESSDMRVLEHSEELFAKQAINYYSYQIRREVGAMAASLEGIDALIFSAGVGENSARVRSNVCEPLEFLGITIDQEKNMANAPEIGTGRVRVLIIPTNEEQVIARAVAAACSKSQ</sequence>
<gene>
    <name evidence="9" type="primary">ackA</name>
    <name evidence="11" type="ORF">SAMN05444141_107213</name>
</gene>
<dbReference type="NCBIfam" id="TIGR00016">
    <property type="entry name" value="ackA"/>
    <property type="match status" value="1"/>
</dbReference>
<evidence type="ECO:0000256" key="1">
    <source>
        <dbReference type="ARBA" id="ARBA00008748"/>
    </source>
</evidence>
<evidence type="ECO:0000256" key="9">
    <source>
        <dbReference type="HAMAP-Rule" id="MF_00020"/>
    </source>
</evidence>
<dbReference type="PROSITE" id="PS01076">
    <property type="entry name" value="ACETATE_KINASE_2"/>
    <property type="match status" value="1"/>
</dbReference>
<dbReference type="UniPathway" id="UPA00340">
    <property type="reaction ID" value="UER00458"/>
</dbReference>
<dbReference type="EC" id="2.7.2.1" evidence="9"/>
<comment type="pathway">
    <text evidence="9">Metabolic intermediate biosynthesis; acetyl-CoA biosynthesis; acetyl-CoA from acetate: step 1/2.</text>
</comment>
<comment type="subunit">
    <text evidence="9">Homodimer.</text>
</comment>
<feature type="binding site" evidence="9">
    <location>
        <position position="86"/>
    </location>
    <ligand>
        <name>substrate</name>
    </ligand>
</feature>
<feature type="site" description="Transition state stabilizer" evidence="9">
    <location>
        <position position="234"/>
    </location>
</feature>
<evidence type="ECO:0000256" key="8">
    <source>
        <dbReference type="ARBA" id="ARBA00022842"/>
    </source>
</evidence>
<evidence type="ECO:0000256" key="10">
    <source>
        <dbReference type="RuleBase" id="RU003835"/>
    </source>
</evidence>
<dbReference type="GO" id="GO:0006083">
    <property type="term" value="P:acetate metabolic process"/>
    <property type="evidence" value="ECO:0007669"/>
    <property type="project" value="TreeGrafter"/>
</dbReference>
<evidence type="ECO:0000256" key="7">
    <source>
        <dbReference type="ARBA" id="ARBA00022840"/>
    </source>
</evidence>
<dbReference type="GO" id="GO:0008776">
    <property type="term" value="F:acetate kinase activity"/>
    <property type="evidence" value="ECO:0007669"/>
    <property type="project" value="UniProtKB-UniRule"/>
</dbReference>
<evidence type="ECO:0000256" key="2">
    <source>
        <dbReference type="ARBA" id="ARBA00022490"/>
    </source>
</evidence>
<dbReference type="Pfam" id="PF00871">
    <property type="entry name" value="Acetate_kinase"/>
    <property type="match status" value="1"/>
</dbReference>
<dbReference type="GO" id="GO:0006085">
    <property type="term" value="P:acetyl-CoA biosynthetic process"/>
    <property type="evidence" value="ECO:0007669"/>
    <property type="project" value="UniProtKB-UniRule"/>
</dbReference>
<keyword evidence="2 9" id="KW-0963">Cytoplasm</keyword>
<dbReference type="GO" id="GO:0000287">
    <property type="term" value="F:magnesium ion binding"/>
    <property type="evidence" value="ECO:0007669"/>
    <property type="project" value="UniProtKB-UniRule"/>
</dbReference>
<comment type="similarity">
    <text evidence="1 9 10">Belongs to the acetokinase family.</text>
</comment>
<feature type="binding site" evidence="9">
    <location>
        <begin position="276"/>
        <end position="278"/>
    </location>
    <ligand>
        <name>ATP</name>
        <dbReference type="ChEBI" id="CHEBI:30616"/>
    </ligand>
</feature>
<reference evidence="12" key="1">
    <citation type="submission" date="2016-10" db="EMBL/GenBank/DDBJ databases">
        <authorList>
            <person name="Varghese N."/>
            <person name="Submissions S."/>
        </authorList>
    </citation>
    <scope>NUCLEOTIDE SEQUENCE [LARGE SCALE GENOMIC DNA]</scope>
    <source>
        <strain evidence="12">DSM 17465</strain>
    </source>
</reference>
<dbReference type="GO" id="GO:0005829">
    <property type="term" value="C:cytosol"/>
    <property type="evidence" value="ECO:0007669"/>
    <property type="project" value="TreeGrafter"/>
</dbReference>
<keyword evidence="8 9" id="KW-0460">Magnesium</keyword>
<feature type="site" description="Transition state stabilizer" evidence="9">
    <location>
        <position position="174"/>
    </location>
</feature>
<dbReference type="InterPro" id="IPR000890">
    <property type="entry name" value="Aliphatic_acid_kin_short-chain"/>
</dbReference>
<evidence type="ECO:0000256" key="4">
    <source>
        <dbReference type="ARBA" id="ARBA00022723"/>
    </source>
</evidence>
<feature type="binding site" evidence="9">
    <location>
        <position position="15"/>
    </location>
    <ligand>
        <name>ATP</name>
        <dbReference type="ChEBI" id="CHEBI:30616"/>
    </ligand>
</feature>
<evidence type="ECO:0000256" key="5">
    <source>
        <dbReference type="ARBA" id="ARBA00022741"/>
    </source>
</evidence>
<feature type="binding site" evidence="9">
    <location>
        <begin position="201"/>
        <end position="205"/>
    </location>
    <ligand>
        <name>ATP</name>
        <dbReference type="ChEBI" id="CHEBI:30616"/>
    </ligand>
</feature>
<accession>A0A1I7D2I0</accession>
<dbReference type="PIRSF" id="PIRSF000722">
    <property type="entry name" value="Acetate_prop_kin"/>
    <property type="match status" value="1"/>
</dbReference>
<evidence type="ECO:0000313" key="11">
    <source>
        <dbReference type="EMBL" id="SFU05900.1"/>
    </source>
</evidence>
<evidence type="ECO:0000256" key="3">
    <source>
        <dbReference type="ARBA" id="ARBA00022679"/>
    </source>
</evidence>
<dbReference type="Proteomes" id="UP000183371">
    <property type="component" value="Unassembled WGS sequence"/>
</dbReference>
<name>A0A1I7D2I0_9HYPH</name>
<dbReference type="Gene3D" id="3.30.420.40">
    <property type="match status" value="2"/>
</dbReference>
<protein>
    <recommendedName>
        <fullName evidence="9">Acetate kinase</fullName>
        <ecNumber evidence="9">2.7.2.1</ecNumber>
    </recommendedName>
    <alternativeName>
        <fullName evidence="9">Acetokinase</fullName>
    </alternativeName>
</protein>
<organism evidence="11 12">
    <name type="scientific">Pseudovibrio denitrificans</name>
    <dbReference type="NCBI Taxonomy" id="258256"/>
    <lineage>
        <taxon>Bacteria</taxon>
        <taxon>Pseudomonadati</taxon>
        <taxon>Pseudomonadota</taxon>
        <taxon>Alphaproteobacteria</taxon>
        <taxon>Hyphomicrobiales</taxon>
        <taxon>Stappiaceae</taxon>
        <taxon>Pseudovibrio</taxon>
    </lineage>
</organism>
<comment type="cofactor">
    <cofactor evidence="9">
        <name>Mg(2+)</name>
        <dbReference type="ChEBI" id="CHEBI:18420"/>
    </cofactor>
    <cofactor evidence="9">
        <name>Mn(2+)</name>
        <dbReference type="ChEBI" id="CHEBI:29035"/>
    </cofactor>
    <text evidence="9">Mg(2+). Can also accept Mn(2+).</text>
</comment>
<keyword evidence="7 9" id="KW-0067">ATP-binding</keyword>
<dbReference type="HAMAP" id="MF_00020">
    <property type="entry name" value="Acetate_kinase"/>
    <property type="match status" value="1"/>
</dbReference>
<feature type="binding site" evidence="9">
    <location>
        <begin position="321"/>
        <end position="325"/>
    </location>
    <ligand>
        <name>ATP</name>
        <dbReference type="ChEBI" id="CHEBI:30616"/>
    </ligand>
</feature>
<dbReference type="InterPro" id="IPR004372">
    <property type="entry name" value="Ac/propionate_kinase"/>
</dbReference>
<dbReference type="PRINTS" id="PR00471">
    <property type="entry name" value="ACETATEKNASE"/>
</dbReference>
<dbReference type="InterPro" id="IPR043129">
    <property type="entry name" value="ATPase_NBD"/>
</dbReference>
<dbReference type="SUPFAM" id="SSF53067">
    <property type="entry name" value="Actin-like ATPase domain"/>
    <property type="match status" value="2"/>
</dbReference>
<dbReference type="EMBL" id="FPBD01000007">
    <property type="protein sequence ID" value="SFU05900.1"/>
    <property type="molecule type" value="Genomic_DNA"/>
</dbReference>